<keyword evidence="5" id="KW-0313">Glucose metabolism</keyword>
<keyword evidence="9" id="KW-0413">Isomerase</keyword>
<keyword evidence="4" id="KW-0963">Cytoplasm</keyword>
<keyword evidence="8" id="KW-0460">Magnesium</keyword>
<dbReference type="Gene3D" id="3.30.310.50">
    <property type="entry name" value="Alpha-D-phosphohexomutase, C-terminal domain"/>
    <property type="match status" value="1"/>
</dbReference>
<dbReference type="GO" id="GO:0005737">
    <property type="term" value="C:cytoplasm"/>
    <property type="evidence" value="ECO:0007669"/>
    <property type="project" value="UniProtKB-SubCell"/>
</dbReference>
<comment type="subcellular location">
    <subcellularLocation>
        <location evidence="2">Cytoplasm</location>
    </subcellularLocation>
</comment>
<dbReference type="CDD" id="cd05799">
    <property type="entry name" value="PGM2"/>
    <property type="match status" value="1"/>
</dbReference>
<dbReference type="InterPro" id="IPR005841">
    <property type="entry name" value="Alpha-D-phosphohexomutase_SF"/>
</dbReference>
<keyword evidence="10" id="KW-0119">Carbohydrate metabolism</keyword>
<dbReference type="PROSITE" id="PS00710">
    <property type="entry name" value="PGM_PMM"/>
    <property type="match status" value="1"/>
</dbReference>
<dbReference type="InterPro" id="IPR016055">
    <property type="entry name" value="A-D-PHexomutase_a/b/a-I/II/III"/>
</dbReference>
<dbReference type="InterPro" id="IPR005845">
    <property type="entry name" value="A-D-PHexomutase_a/b/a-II"/>
</dbReference>
<dbReference type="Gene3D" id="3.40.120.10">
    <property type="entry name" value="Alpha-D-Glucose-1,6-Bisphosphate, subunit A, domain 3"/>
    <property type="match status" value="3"/>
</dbReference>
<evidence type="ECO:0000259" key="13">
    <source>
        <dbReference type="Pfam" id="PF02880"/>
    </source>
</evidence>
<dbReference type="Proteomes" id="UP000015104">
    <property type="component" value="Unassembled WGS sequence"/>
</dbReference>
<dbReference type="EMBL" id="CAEY01000486">
    <property type="status" value="NOT_ANNOTATED_CDS"/>
    <property type="molecule type" value="Genomic_DNA"/>
</dbReference>
<evidence type="ECO:0000256" key="4">
    <source>
        <dbReference type="ARBA" id="ARBA00022490"/>
    </source>
</evidence>
<gene>
    <name evidence="14" type="primary">107362800</name>
</gene>
<organism evidence="14 15">
    <name type="scientific">Tetranychus urticae</name>
    <name type="common">Two-spotted spider mite</name>
    <dbReference type="NCBI Taxonomy" id="32264"/>
    <lineage>
        <taxon>Eukaryota</taxon>
        <taxon>Metazoa</taxon>
        <taxon>Ecdysozoa</taxon>
        <taxon>Arthropoda</taxon>
        <taxon>Chelicerata</taxon>
        <taxon>Arachnida</taxon>
        <taxon>Acari</taxon>
        <taxon>Acariformes</taxon>
        <taxon>Trombidiformes</taxon>
        <taxon>Prostigmata</taxon>
        <taxon>Eleutherengona</taxon>
        <taxon>Raphignathae</taxon>
        <taxon>Tetranychoidea</taxon>
        <taxon>Tetranychidae</taxon>
        <taxon>Tetranychus</taxon>
    </lineage>
</organism>
<proteinExistence type="inferred from homology"/>
<dbReference type="SUPFAM" id="SSF53738">
    <property type="entry name" value="Phosphoglucomutase, first 3 domains"/>
    <property type="match status" value="3"/>
</dbReference>
<keyword evidence="7" id="KW-0479">Metal-binding</keyword>
<dbReference type="GO" id="GO:0005634">
    <property type="term" value="C:nucleus"/>
    <property type="evidence" value="ECO:0007669"/>
    <property type="project" value="TreeGrafter"/>
</dbReference>
<dbReference type="PANTHER" id="PTHR45745">
    <property type="entry name" value="PHOSPHOMANNOMUTASE 45A"/>
    <property type="match status" value="1"/>
</dbReference>
<dbReference type="GO" id="GO:0006006">
    <property type="term" value="P:glucose metabolic process"/>
    <property type="evidence" value="ECO:0007669"/>
    <property type="project" value="UniProtKB-KW"/>
</dbReference>
<evidence type="ECO:0000256" key="8">
    <source>
        <dbReference type="ARBA" id="ARBA00022842"/>
    </source>
</evidence>
<evidence type="ECO:0000259" key="11">
    <source>
        <dbReference type="Pfam" id="PF02878"/>
    </source>
</evidence>
<keyword evidence="6" id="KW-0597">Phosphoprotein</keyword>
<evidence type="ECO:0000313" key="14">
    <source>
        <dbReference type="EnsemblMetazoa" id="tetur01g16090.1"/>
    </source>
</evidence>
<evidence type="ECO:0000313" key="15">
    <source>
        <dbReference type="Proteomes" id="UP000015104"/>
    </source>
</evidence>
<dbReference type="InterPro" id="IPR016066">
    <property type="entry name" value="A-D-PHexomutase_CS"/>
</dbReference>
<evidence type="ECO:0000259" key="12">
    <source>
        <dbReference type="Pfam" id="PF02879"/>
    </source>
</evidence>
<evidence type="ECO:0000256" key="3">
    <source>
        <dbReference type="ARBA" id="ARBA00010231"/>
    </source>
</evidence>
<feature type="domain" description="Alpha-D-phosphohexomutase alpha/beta/alpha" evidence="13">
    <location>
        <begin position="355"/>
        <end position="472"/>
    </location>
</feature>
<dbReference type="OrthoDB" id="8300170at2759"/>
<evidence type="ECO:0000256" key="7">
    <source>
        <dbReference type="ARBA" id="ARBA00022723"/>
    </source>
</evidence>
<name>T1JU05_TETUR</name>
<protein>
    <recommendedName>
        <fullName evidence="16">Phosphoglucomutase-2</fullName>
    </recommendedName>
</protein>
<feature type="domain" description="Alpha-D-phosphohexomutase alpha/beta/alpha" evidence="11">
    <location>
        <begin position="65"/>
        <end position="201"/>
    </location>
</feature>
<dbReference type="Pfam" id="PF02879">
    <property type="entry name" value="PGM_PMM_II"/>
    <property type="match status" value="1"/>
</dbReference>
<comment type="similarity">
    <text evidence="3">Belongs to the phosphohexose mutase family.</text>
</comment>
<dbReference type="STRING" id="32264.T1JU05"/>
<evidence type="ECO:0008006" key="16">
    <source>
        <dbReference type="Google" id="ProtNLM"/>
    </source>
</evidence>
<dbReference type="AlphaFoldDB" id="T1JU05"/>
<dbReference type="InterPro" id="IPR005846">
    <property type="entry name" value="A-D-PHexomutase_a/b/a-III"/>
</dbReference>
<feature type="domain" description="Alpha-D-phosphohexomutase alpha/beta/alpha" evidence="12">
    <location>
        <begin position="230"/>
        <end position="333"/>
    </location>
</feature>
<evidence type="ECO:0000256" key="10">
    <source>
        <dbReference type="ARBA" id="ARBA00023277"/>
    </source>
</evidence>
<dbReference type="PANTHER" id="PTHR45745:SF1">
    <property type="entry name" value="PHOSPHOGLUCOMUTASE 2B-RELATED"/>
    <property type="match status" value="1"/>
</dbReference>
<dbReference type="FunFam" id="3.40.120.10:FF:000035">
    <property type="entry name" value="Pgm3p"/>
    <property type="match status" value="1"/>
</dbReference>
<dbReference type="Pfam" id="PF02878">
    <property type="entry name" value="PGM_PMM_I"/>
    <property type="match status" value="1"/>
</dbReference>
<evidence type="ECO:0000256" key="6">
    <source>
        <dbReference type="ARBA" id="ARBA00022553"/>
    </source>
</evidence>
<dbReference type="InterPro" id="IPR036900">
    <property type="entry name" value="A-D-PHexomutase_C_sf"/>
</dbReference>
<reference evidence="15" key="1">
    <citation type="submission" date="2011-08" db="EMBL/GenBank/DDBJ databases">
        <authorList>
            <person name="Rombauts S."/>
        </authorList>
    </citation>
    <scope>NUCLEOTIDE SEQUENCE</scope>
    <source>
        <strain evidence="15">London</strain>
    </source>
</reference>
<reference evidence="14" key="2">
    <citation type="submission" date="2015-06" db="UniProtKB">
        <authorList>
            <consortium name="EnsemblMetazoa"/>
        </authorList>
    </citation>
    <scope>IDENTIFICATION</scope>
</reference>
<dbReference type="InterPro" id="IPR005844">
    <property type="entry name" value="A-D-PHexomutase_a/b/a-I"/>
</dbReference>
<sequence>MSKPILSKTKSLLNDNSHLSGDQKLDQAINDYLQWDQYQETRDFIKKLTTEKDWPKLRELLGSRLQFGTAGIRGKMGPGFSRLNDLVIIQTSQGVAKYLLEYDDEIKDKGIVIGYDGRHNSKRFAERTAVAFLSRNIPVYLYSDLVPTPFIPFSVKLLGCSAGIMITASHNPKNDNGYKLYFGNGAQIISPHDKGIQEAILSHLEPWEGAWKRDKLSLAVDKLPEIESLFYDEVRKRICDRSLIESSDLGITYTAMHGVSHKYMTCLLKLVGFKKIHPVAEQSAPDPEFPTVPFPNPEEKGALDLSIKSADSSGSTLILANDPDADRCAAAEKQPNGKWKVFTGNELGQLLGAWLWSEHLRKDKTTLAKNVYMIGSAVSSKFLDTMAKVEGFNFIETLTGFKWMGNKADELVKEGKKVLLAFEEAIGYMCGTHILDKDGITASIEVAQMAVWYKKHTGRTLAQQLDYLYDKYGIHCSNNGYFFSTNQELTKTVFNRLSNWGGSHSYPASLGSYKIVRVRDLNRGYDTNESDKRARLPSDSSSYMLTFYFSNGAWLTIRTSGTEPKVKYYSEMCAAPDIKDRNKVEKELSQIIDLMTKEWLSELASPK</sequence>
<dbReference type="eggNOG" id="KOG1220">
    <property type="taxonomic scope" value="Eukaryota"/>
</dbReference>
<dbReference type="PRINTS" id="PR00509">
    <property type="entry name" value="PGMPMM"/>
</dbReference>
<dbReference type="Pfam" id="PF02880">
    <property type="entry name" value="PGM_PMM_III"/>
    <property type="match status" value="1"/>
</dbReference>
<dbReference type="GO" id="GO:0008973">
    <property type="term" value="F:phosphopentomutase activity"/>
    <property type="evidence" value="ECO:0007669"/>
    <property type="project" value="TreeGrafter"/>
</dbReference>
<keyword evidence="15" id="KW-1185">Reference proteome</keyword>
<evidence type="ECO:0000256" key="5">
    <source>
        <dbReference type="ARBA" id="ARBA00022526"/>
    </source>
</evidence>
<evidence type="ECO:0000256" key="2">
    <source>
        <dbReference type="ARBA" id="ARBA00004496"/>
    </source>
</evidence>
<dbReference type="GO" id="GO:0000287">
    <property type="term" value="F:magnesium ion binding"/>
    <property type="evidence" value="ECO:0007669"/>
    <property type="project" value="InterPro"/>
</dbReference>
<evidence type="ECO:0000256" key="1">
    <source>
        <dbReference type="ARBA" id="ARBA00001946"/>
    </source>
</evidence>
<dbReference type="GO" id="GO:0006166">
    <property type="term" value="P:purine ribonucleoside salvage"/>
    <property type="evidence" value="ECO:0007669"/>
    <property type="project" value="TreeGrafter"/>
</dbReference>
<dbReference type="SUPFAM" id="SSF55957">
    <property type="entry name" value="Phosphoglucomutase, C-terminal domain"/>
    <property type="match status" value="1"/>
</dbReference>
<dbReference type="HOGENOM" id="CLU_016950_0_1_1"/>
<comment type="cofactor">
    <cofactor evidence="1">
        <name>Mg(2+)</name>
        <dbReference type="ChEBI" id="CHEBI:18420"/>
    </cofactor>
</comment>
<evidence type="ECO:0000256" key="9">
    <source>
        <dbReference type="ARBA" id="ARBA00023235"/>
    </source>
</evidence>
<accession>T1JU05</accession>
<dbReference type="EnsemblMetazoa" id="tetur01g16090.1">
    <property type="protein sequence ID" value="tetur01g16090.1"/>
    <property type="gene ID" value="tetur01g16090"/>
</dbReference>